<evidence type="ECO:0000256" key="1">
    <source>
        <dbReference type="ARBA" id="ARBA00009437"/>
    </source>
</evidence>
<dbReference type="InterPro" id="IPR050389">
    <property type="entry name" value="LysR-type_TF"/>
</dbReference>
<dbReference type="InterPro" id="IPR005119">
    <property type="entry name" value="LysR_subst-bd"/>
</dbReference>
<organism evidence="6 7">
    <name type="scientific">Sphingomonas bisphenolicum</name>
    <dbReference type="NCBI Taxonomy" id="296544"/>
    <lineage>
        <taxon>Bacteria</taxon>
        <taxon>Pseudomonadati</taxon>
        <taxon>Pseudomonadota</taxon>
        <taxon>Alphaproteobacteria</taxon>
        <taxon>Sphingomonadales</taxon>
        <taxon>Sphingomonadaceae</taxon>
        <taxon>Sphingomonas</taxon>
    </lineage>
</organism>
<comment type="similarity">
    <text evidence="1">Belongs to the LysR transcriptional regulatory family.</text>
</comment>
<evidence type="ECO:0000259" key="5">
    <source>
        <dbReference type="PROSITE" id="PS50931"/>
    </source>
</evidence>
<accession>A0ABM7G9J1</accession>
<dbReference type="Proteomes" id="UP001059971">
    <property type="component" value="Chromosome 2"/>
</dbReference>
<dbReference type="Pfam" id="PF03466">
    <property type="entry name" value="LysR_substrate"/>
    <property type="match status" value="1"/>
</dbReference>
<feature type="domain" description="HTH lysR-type" evidence="5">
    <location>
        <begin position="6"/>
        <end position="63"/>
    </location>
</feature>
<dbReference type="InterPro" id="IPR036390">
    <property type="entry name" value="WH_DNA-bd_sf"/>
</dbReference>
<dbReference type="PANTHER" id="PTHR30118:SF15">
    <property type="entry name" value="TRANSCRIPTIONAL REGULATORY PROTEIN"/>
    <property type="match status" value="1"/>
</dbReference>
<name>A0ABM7G9J1_9SPHN</name>
<dbReference type="Pfam" id="PF00126">
    <property type="entry name" value="HTH_1"/>
    <property type="match status" value="1"/>
</dbReference>
<keyword evidence="3" id="KW-0238">DNA-binding</keyword>
<evidence type="ECO:0000313" key="7">
    <source>
        <dbReference type="Proteomes" id="UP001059971"/>
    </source>
</evidence>
<dbReference type="RefSeq" id="WP_261936904.1">
    <property type="nucleotide sequence ID" value="NZ_AP018818.1"/>
</dbReference>
<dbReference type="SUPFAM" id="SSF53850">
    <property type="entry name" value="Periplasmic binding protein-like II"/>
    <property type="match status" value="1"/>
</dbReference>
<proteinExistence type="inferred from homology"/>
<dbReference type="InterPro" id="IPR036388">
    <property type="entry name" value="WH-like_DNA-bd_sf"/>
</dbReference>
<evidence type="ECO:0000256" key="2">
    <source>
        <dbReference type="ARBA" id="ARBA00023015"/>
    </source>
</evidence>
<dbReference type="Gene3D" id="1.10.10.10">
    <property type="entry name" value="Winged helix-like DNA-binding domain superfamily/Winged helix DNA-binding domain"/>
    <property type="match status" value="1"/>
</dbReference>
<dbReference type="Gene3D" id="3.40.190.10">
    <property type="entry name" value="Periplasmic binding protein-like II"/>
    <property type="match status" value="2"/>
</dbReference>
<keyword evidence="2" id="KW-0805">Transcription regulation</keyword>
<dbReference type="PROSITE" id="PS50931">
    <property type="entry name" value="HTH_LYSR"/>
    <property type="match status" value="1"/>
</dbReference>
<gene>
    <name evidence="6" type="ORF">SBA_ch2_5390</name>
</gene>
<dbReference type="EMBL" id="AP018818">
    <property type="protein sequence ID" value="BBF72006.1"/>
    <property type="molecule type" value="Genomic_DNA"/>
</dbReference>
<evidence type="ECO:0000256" key="4">
    <source>
        <dbReference type="ARBA" id="ARBA00023163"/>
    </source>
</evidence>
<dbReference type="PRINTS" id="PR00039">
    <property type="entry name" value="HTHLYSR"/>
</dbReference>
<dbReference type="SUPFAM" id="SSF46785">
    <property type="entry name" value="Winged helix' DNA-binding domain"/>
    <property type="match status" value="1"/>
</dbReference>
<keyword evidence="4" id="KW-0804">Transcription</keyword>
<evidence type="ECO:0000313" key="6">
    <source>
        <dbReference type="EMBL" id="BBF72006.1"/>
    </source>
</evidence>
<evidence type="ECO:0000256" key="3">
    <source>
        <dbReference type="ARBA" id="ARBA00023125"/>
    </source>
</evidence>
<sequence>MAYSDLDLNLLKVLEALFIHRSASAAAEALSVTQPSVSLSLKRLRSHFGDELFVRQGGRMVPTAVAERLREPVARVIATVQSDIVPAGPFDPASSDRCFVLSLSDLGELTFLPDLMASIRQKAPRVTVQSVTLPTRELKGALVDGDVDLALGYFYGFDGDNLFSQKLFDQTFVCLARVDHPDIGDSLSVEQFIRAEHAIIEQDGRSQEVFERCLETLGLERHVVLRSPHFMSVPLLISQSDMITTVPLAVGRIYTKLTGLKMLALPFQSPAVELKQFWHRRSHTDPGTVWLRRIVSKLFTGHDPTIGDRSSFWKSFKGSSMNA</sequence>
<dbReference type="InterPro" id="IPR000847">
    <property type="entry name" value="LysR_HTH_N"/>
</dbReference>
<dbReference type="PANTHER" id="PTHR30118">
    <property type="entry name" value="HTH-TYPE TRANSCRIPTIONAL REGULATOR LEUO-RELATED"/>
    <property type="match status" value="1"/>
</dbReference>
<reference evidence="6" key="1">
    <citation type="submission" date="2018-07" db="EMBL/GenBank/DDBJ databases">
        <title>Complete genome sequence of Sphingomonas bisphenolicum strain AO1, a bisphenol A degradative bacterium isolated from Japanese farm field.</title>
        <authorList>
            <person name="Murakami M."/>
            <person name="Koh M."/>
            <person name="Koba S."/>
            <person name="Matsumura Y."/>
        </authorList>
    </citation>
    <scope>NUCLEOTIDE SEQUENCE</scope>
    <source>
        <strain evidence="6">AO1</strain>
    </source>
</reference>
<dbReference type="CDD" id="cd08459">
    <property type="entry name" value="PBP2_DntR_NahR_LinR_like"/>
    <property type="match status" value="1"/>
</dbReference>
<keyword evidence="7" id="KW-1185">Reference proteome</keyword>
<protein>
    <submittedName>
        <fullName evidence="6">LysR family transcriptional regulator</fullName>
    </submittedName>
</protein>